<accession>A0A7Z0A9N7</accession>
<evidence type="ECO:0000313" key="7">
    <source>
        <dbReference type="EMBL" id="NYI66902.1"/>
    </source>
</evidence>
<keyword evidence="4 5" id="KW-0472">Membrane</keyword>
<dbReference type="Pfam" id="PF12698">
    <property type="entry name" value="ABC2_membrane_3"/>
    <property type="match status" value="1"/>
</dbReference>
<dbReference type="PANTHER" id="PTHR43229:SF2">
    <property type="entry name" value="NODULATION PROTEIN J"/>
    <property type="match status" value="1"/>
</dbReference>
<dbReference type="GO" id="GO:0140359">
    <property type="term" value="F:ABC-type transporter activity"/>
    <property type="evidence" value="ECO:0007669"/>
    <property type="project" value="InterPro"/>
</dbReference>
<evidence type="ECO:0000256" key="1">
    <source>
        <dbReference type="ARBA" id="ARBA00004141"/>
    </source>
</evidence>
<evidence type="ECO:0000313" key="8">
    <source>
        <dbReference type="Proteomes" id="UP000539111"/>
    </source>
</evidence>
<dbReference type="InterPro" id="IPR047817">
    <property type="entry name" value="ABC2_TM_bact-type"/>
</dbReference>
<sequence length="282" mass="30012">MSIAVSVAKAGLVRGRSELRHTFTNFQDLWGYVFPAGILLVVMLLQRGATVGPTGFSLGATTLPGAIGMSIAFSGLMSVAAQLITEREDGTLLRNKAIPHGMTGYMIGKIVLTIGMSVVSLLLLLIPGMIIFDGVQMGIAGAVTLVWVFVLGMAATMPIGAVIGSLFSNPTSMGFVMLPMMGLIGISGIFYPIGKFPEWLQGIAEVFPIYWLGLGMRSSMLPDSLASVEIGQSWRHLETFGVLGAWAVLGLVLAPIVLRRMARRESGSAVASRRERAISRRG</sequence>
<keyword evidence="3 5" id="KW-1133">Transmembrane helix</keyword>
<comment type="caution">
    <text evidence="7">The sequence shown here is derived from an EMBL/GenBank/DDBJ whole genome shotgun (WGS) entry which is preliminary data.</text>
</comment>
<feature type="transmembrane region" description="Helical" evidence="5">
    <location>
        <begin position="203"/>
        <end position="220"/>
    </location>
</feature>
<dbReference type="EMBL" id="JACBZP010000001">
    <property type="protein sequence ID" value="NYI66902.1"/>
    <property type="molecule type" value="Genomic_DNA"/>
</dbReference>
<feature type="transmembrane region" description="Helical" evidence="5">
    <location>
        <begin position="240"/>
        <end position="258"/>
    </location>
</feature>
<dbReference type="Proteomes" id="UP000539111">
    <property type="component" value="Unassembled WGS sequence"/>
</dbReference>
<evidence type="ECO:0000256" key="3">
    <source>
        <dbReference type="ARBA" id="ARBA00022989"/>
    </source>
</evidence>
<feature type="transmembrane region" description="Helical" evidence="5">
    <location>
        <begin position="138"/>
        <end position="167"/>
    </location>
</feature>
<dbReference type="InterPro" id="IPR051784">
    <property type="entry name" value="Nod_factor_ABC_transporter"/>
</dbReference>
<gene>
    <name evidence="7" type="ORF">BJY26_001208</name>
</gene>
<organism evidence="7 8">
    <name type="scientific">Spelaeicoccus albus</name>
    <dbReference type="NCBI Taxonomy" id="1280376"/>
    <lineage>
        <taxon>Bacteria</taxon>
        <taxon>Bacillati</taxon>
        <taxon>Actinomycetota</taxon>
        <taxon>Actinomycetes</taxon>
        <taxon>Micrococcales</taxon>
        <taxon>Brevibacteriaceae</taxon>
        <taxon>Spelaeicoccus</taxon>
    </lineage>
</organism>
<name>A0A7Z0A9N7_9MICO</name>
<protein>
    <submittedName>
        <fullName evidence="7">ABC-2 type transport system permease protein</fullName>
    </submittedName>
</protein>
<dbReference type="GO" id="GO:0016020">
    <property type="term" value="C:membrane"/>
    <property type="evidence" value="ECO:0007669"/>
    <property type="project" value="UniProtKB-SubCell"/>
</dbReference>
<reference evidence="7 8" key="1">
    <citation type="submission" date="2020-07" db="EMBL/GenBank/DDBJ databases">
        <title>Sequencing the genomes of 1000 actinobacteria strains.</title>
        <authorList>
            <person name="Klenk H.-P."/>
        </authorList>
    </citation>
    <scope>NUCLEOTIDE SEQUENCE [LARGE SCALE GENOMIC DNA]</scope>
    <source>
        <strain evidence="7 8">DSM 26341</strain>
    </source>
</reference>
<dbReference type="RefSeq" id="WP_237248921.1">
    <property type="nucleotide sequence ID" value="NZ_JACBZP010000001.1"/>
</dbReference>
<keyword evidence="8" id="KW-1185">Reference proteome</keyword>
<proteinExistence type="predicted"/>
<feature type="transmembrane region" description="Helical" evidence="5">
    <location>
        <begin position="173"/>
        <end position="191"/>
    </location>
</feature>
<dbReference type="PROSITE" id="PS51012">
    <property type="entry name" value="ABC_TM2"/>
    <property type="match status" value="1"/>
</dbReference>
<evidence type="ECO:0000256" key="4">
    <source>
        <dbReference type="ARBA" id="ARBA00023136"/>
    </source>
</evidence>
<keyword evidence="2 5" id="KW-0812">Transmembrane</keyword>
<feature type="domain" description="ABC transmembrane type-2" evidence="6">
    <location>
        <begin position="26"/>
        <end position="261"/>
    </location>
</feature>
<feature type="transmembrane region" description="Helical" evidence="5">
    <location>
        <begin position="58"/>
        <end position="84"/>
    </location>
</feature>
<dbReference type="AlphaFoldDB" id="A0A7Z0A9N7"/>
<feature type="transmembrane region" description="Helical" evidence="5">
    <location>
        <begin position="104"/>
        <end position="126"/>
    </location>
</feature>
<dbReference type="InterPro" id="IPR013525">
    <property type="entry name" value="ABC2_TM"/>
</dbReference>
<evidence type="ECO:0000256" key="2">
    <source>
        <dbReference type="ARBA" id="ARBA00022692"/>
    </source>
</evidence>
<comment type="subcellular location">
    <subcellularLocation>
        <location evidence="1">Membrane</location>
        <topology evidence="1">Multi-pass membrane protein</topology>
    </subcellularLocation>
</comment>
<dbReference type="PANTHER" id="PTHR43229">
    <property type="entry name" value="NODULATION PROTEIN J"/>
    <property type="match status" value="1"/>
</dbReference>
<evidence type="ECO:0000259" key="6">
    <source>
        <dbReference type="PROSITE" id="PS51012"/>
    </source>
</evidence>
<evidence type="ECO:0000256" key="5">
    <source>
        <dbReference type="SAM" id="Phobius"/>
    </source>
</evidence>
<feature type="transmembrane region" description="Helical" evidence="5">
    <location>
        <begin position="29"/>
        <end position="46"/>
    </location>
</feature>